<feature type="region of interest" description="Disordered" evidence="1">
    <location>
        <begin position="294"/>
        <end position="487"/>
    </location>
</feature>
<feature type="domain" description="DUF7918" evidence="2">
    <location>
        <begin position="177"/>
        <end position="272"/>
    </location>
</feature>
<keyword evidence="4" id="KW-1185">Reference proteome</keyword>
<feature type="compositionally biased region" description="Acidic residues" evidence="1">
    <location>
        <begin position="426"/>
        <end position="442"/>
    </location>
</feature>
<feature type="compositionally biased region" description="Basic and acidic residues" evidence="1">
    <location>
        <begin position="217"/>
        <end position="231"/>
    </location>
</feature>
<feature type="compositionally biased region" description="Acidic residues" evidence="1">
    <location>
        <begin position="478"/>
        <end position="487"/>
    </location>
</feature>
<feature type="compositionally biased region" description="Basic and acidic residues" evidence="1">
    <location>
        <begin position="333"/>
        <end position="349"/>
    </location>
</feature>
<protein>
    <recommendedName>
        <fullName evidence="2">DUF7918 domain-containing protein</fullName>
    </recommendedName>
</protein>
<dbReference type="EMBL" id="JAXOVC010000004">
    <property type="protein sequence ID" value="KAK4502575.1"/>
    <property type="molecule type" value="Genomic_DNA"/>
</dbReference>
<evidence type="ECO:0000259" key="2">
    <source>
        <dbReference type="Pfam" id="PF25534"/>
    </source>
</evidence>
<evidence type="ECO:0000256" key="1">
    <source>
        <dbReference type="SAM" id="MobiDB-lite"/>
    </source>
</evidence>
<organism evidence="3 4">
    <name type="scientific">Zasmidium cellare</name>
    <name type="common">Wine cellar mold</name>
    <name type="synonym">Racodium cellare</name>
    <dbReference type="NCBI Taxonomy" id="395010"/>
    <lineage>
        <taxon>Eukaryota</taxon>
        <taxon>Fungi</taxon>
        <taxon>Dikarya</taxon>
        <taxon>Ascomycota</taxon>
        <taxon>Pezizomycotina</taxon>
        <taxon>Dothideomycetes</taxon>
        <taxon>Dothideomycetidae</taxon>
        <taxon>Mycosphaerellales</taxon>
        <taxon>Mycosphaerellaceae</taxon>
        <taxon>Zasmidium</taxon>
    </lineage>
</organism>
<feature type="region of interest" description="Disordered" evidence="1">
    <location>
        <begin position="202"/>
        <end position="234"/>
    </location>
</feature>
<dbReference type="Proteomes" id="UP001305779">
    <property type="component" value="Unassembled WGS sequence"/>
</dbReference>
<evidence type="ECO:0000313" key="3">
    <source>
        <dbReference type="EMBL" id="KAK4502575.1"/>
    </source>
</evidence>
<sequence length="487" mass="54705">MPSRRYLDVNIVDGITGKPLREWGKQPLPQGRGVSSFVQAVTGRPFKVRIEPTLPFIPIVAEQRENERQDRAMTGEHRHLDFAPWHLLCTLRLDGRFEKRAIAYLDPRHAHFKRIVVMDGRHVADGQGNRYWHRWVFKEAGSGIDLLLDSLSLAPSGKEGSQEEQLASLLEGLDPHEKQDTTMSGMLEITFERVTVKQSSYTEEWKPSMDAENEEGTDAKAEKDVSHKAATDKASSQKSAKMTTFIDYNLVNEEPYAVFQFKYRSEDVLRKYGFPGFPKKDTVKVPDELMATVSLEGTSKKRAAGSEQSDEQSDDEGMSRAKRATTESQRAGGDGREAMFARGEMRSGEDSDDEDMTTVKRAEMSETTRAEWTKAQALQQVEKNDDDKENAATTHTPTKETTKDGLRAHLNTVHLTASEAIRSGMNEDEKDDINNDNDDDEQKPDRASNVIKQNAEEAEDGDGEHKNEQKPNIKQDAGEAEGDDEVV</sequence>
<feature type="compositionally biased region" description="Basic and acidic residues" evidence="1">
    <location>
        <begin position="397"/>
        <end position="407"/>
    </location>
</feature>
<proteinExistence type="predicted"/>
<comment type="caution">
    <text evidence="3">The sequence shown here is derived from an EMBL/GenBank/DDBJ whole genome shotgun (WGS) entry which is preliminary data.</text>
</comment>
<gene>
    <name evidence="3" type="ORF">PRZ48_006001</name>
</gene>
<feature type="compositionally biased region" description="Basic and acidic residues" evidence="1">
    <location>
        <begin position="357"/>
        <end position="372"/>
    </location>
</feature>
<dbReference type="Pfam" id="PF25534">
    <property type="entry name" value="DUF7918"/>
    <property type="match status" value="1"/>
</dbReference>
<accession>A0ABR0EN24</accession>
<evidence type="ECO:0000313" key="4">
    <source>
        <dbReference type="Proteomes" id="UP001305779"/>
    </source>
</evidence>
<name>A0ABR0EN24_ZASCE</name>
<dbReference type="InterPro" id="IPR057678">
    <property type="entry name" value="DUF7918"/>
</dbReference>
<reference evidence="3 4" key="1">
    <citation type="journal article" date="2023" name="G3 (Bethesda)">
        <title>A chromosome-level genome assembly of Zasmidium syzygii isolated from banana leaves.</title>
        <authorList>
            <person name="van Westerhoven A.C."/>
            <person name="Mehrabi R."/>
            <person name="Talebi R."/>
            <person name="Steentjes M.B.F."/>
            <person name="Corcolon B."/>
            <person name="Chong P.A."/>
            <person name="Kema G.H.J."/>
            <person name="Seidl M.F."/>
        </authorList>
    </citation>
    <scope>NUCLEOTIDE SEQUENCE [LARGE SCALE GENOMIC DNA]</scope>
    <source>
        <strain evidence="3 4">P124</strain>
    </source>
</reference>
<feature type="compositionally biased region" description="Basic and acidic residues" evidence="1">
    <location>
        <begin position="463"/>
        <end position="477"/>
    </location>
</feature>